<dbReference type="InterPro" id="IPR008925">
    <property type="entry name" value="aa_tRNA-synth_I_cd-bd_sf"/>
</dbReference>
<comment type="subunit">
    <text evidence="7">Monomer.</text>
</comment>
<dbReference type="SUPFAM" id="SSF52374">
    <property type="entry name" value="Nucleotidylyl transferase"/>
    <property type="match status" value="1"/>
</dbReference>
<comment type="similarity">
    <text evidence="1 7">Belongs to the class-I aminoacyl-tRNA synthetase family. Glutamate--tRNA ligase type 1 subfamily.</text>
</comment>
<dbReference type="AlphaFoldDB" id="A0A1F6V4K6"/>
<evidence type="ECO:0000256" key="4">
    <source>
        <dbReference type="ARBA" id="ARBA00022840"/>
    </source>
</evidence>
<evidence type="ECO:0000313" key="10">
    <source>
        <dbReference type="EMBL" id="OGI64542.1"/>
    </source>
</evidence>
<dbReference type="Proteomes" id="UP000178700">
    <property type="component" value="Unassembled WGS sequence"/>
</dbReference>
<name>A0A1F6V4K6_9BACT</name>
<dbReference type="InterPro" id="IPR033910">
    <property type="entry name" value="GluRS_core"/>
</dbReference>
<evidence type="ECO:0000256" key="1">
    <source>
        <dbReference type="ARBA" id="ARBA00007894"/>
    </source>
</evidence>
<dbReference type="GO" id="GO:0005524">
    <property type="term" value="F:ATP binding"/>
    <property type="evidence" value="ECO:0007669"/>
    <property type="project" value="UniProtKB-UniRule"/>
</dbReference>
<sequence length="438" mass="50696">MQDKKVVTRFAPSPTGHFHLGGVRSALYNYLFAKQNKGAYILRSEDTDKERSKKEYEDGFLELFKWLELKPDQFFRQSERTEIYKKYLEKMIENDFAYISKEEVREEGQRSEVIRFKNPNKKITFNDIVLGDITFDTTDLKDFVIARSLTEPLYHLTVVVDDYEMKVTHVIRGQEHIANTPRQLLIQEAIGAERPLYAHMPLILGKDRAKLSKRDPEVIPALEYRDLGYLSEAIINFMALIGWNPGGEAEVFTLSELIEKFDLNKIQKSGGIFNSEKLDWLNKEHMKKLPAEEIKNKIFSFLPLEFQNDKLIPVIFERISKWSDVKIMLKAGELDCFSKFKQPEYDKAKLVYKNVTPDKISDNLKLAIKALEDVSEENFTTENVKISLMQIADSLQSRGELLHPVRYALSGKDKSPDPFIIAEILGKNETLSRLQKAL</sequence>
<evidence type="ECO:0000256" key="2">
    <source>
        <dbReference type="ARBA" id="ARBA00022598"/>
    </source>
</evidence>
<reference evidence="10 11" key="1">
    <citation type="journal article" date="2016" name="Nat. Commun.">
        <title>Thousands of microbial genomes shed light on interconnected biogeochemical processes in an aquifer system.</title>
        <authorList>
            <person name="Anantharaman K."/>
            <person name="Brown C.T."/>
            <person name="Hug L.A."/>
            <person name="Sharon I."/>
            <person name="Castelle C.J."/>
            <person name="Probst A.J."/>
            <person name="Thomas B.C."/>
            <person name="Singh A."/>
            <person name="Wilkins M.J."/>
            <person name="Karaoz U."/>
            <person name="Brodie E.L."/>
            <person name="Williams K.H."/>
            <person name="Hubbard S.S."/>
            <person name="Banfield J.F."/>
        </authorList>
    </citation>
    <scope>NUCLEOTIDE SEQUENCE [LARGE SCALE GENOMIC DNA]</scope>
</reference>
<dbReference type="Pfam" id="PF00749">
    <property type="entry name" value="tRNA-synt_1c"/>
    <property type="match status" value="1"/>
</dbReference>
<dbReference type="HAMAP" id="MF_00022">
    <property type="entry name" value="Glu_tRNA_synth_type1"/>
    <property type="match status" value="1"/>
</dbReference>
<dbReference type="PRINTS" id="PR00987">
    <property type="entry name" value="TRNASYNTHGLU"/>
</dbReference>
<accession>A0A1F6V4K6</accession>
<dbReference type="PANTHER" id="PTHR43311:SF2">
    <property type="entry name" value="GLUTAMATE--TRNA LIGASE, MITOCHONDRIAL-RELATED"/>
    <property type="match status" value="1"/>
</dbReference>
<evidence type="ECO:0000259" key="8">
    <source>
        <dbReference type="Pfam" id="PF00749"/>
    </source>
</evidence>
<feature type="binding site" evidence="7">
    <location>
        <position position="213"/>
    </location>
    <ligand>
        <name>ATP</name>
        <dbReference type="ChEBI" id="CHEBI:30616"/>
    </ligand>
</feature>
<protein>
    <recommendedName>
        <fullName evidence="7">Glutamate--tRNA ligase</fullName>
        <ecNumber evidence="7">6.1.1.17</ecNumber>
    </recommendedName>
    <alternativeName>
        <fullName evidence="7">Glutamyl-tRNA synthetase</fullName>
        <shortName evidence="7">GluRS</shortName>
    </alternativeName>
</protein>
<dbReference type="PANTHER" id="PTHR43311">
    <property type="entry name" value="GLUTAMATE--TRNA LIGASE"/>
    <property type="match status" value="1"/>
</dbReference>
<dbReference type="InterPro" id="IPR000924">
    <property type="entry name" value="Glu/Gln-tRNA-synth"/>
</dbReference>
<dbReference type="GO" id="GO:0005737">
    <property type="term" value="C:cytoplasm"/>
    <property type="evidence" value="ECO:0007669"/>
    <property type="project" value="UniProtKB-SubCell"/>
</dbReference>
<evidence type="ECO:0000313" key="11">
    <source>
        <dbReference type="Proteomes" id="UP000178700"/>
    </source>
</evidence>
<dbReference type="InterPro" id="IPR001412">
    <property type="entry name" value="aa-tRNA-synth_I_CS"/>
</dbReference>
<dbReference type="EC" id="6.1.1.17" evidence="7"/>
<dbReference type="Gene3D" id="1.10.10.350">
    <property type="match status" value="1"/>
</dbReference>
<proteinExistence type="inferred from homology"/>
<dbReference type="GO" id="GO:0000049">
    <property type="term" value="F:tRNA binding"/>
    <property type="evidence" value="ECO:0007669"/>
    <property type="project" value="InterPro"/>
</dbReference>
<dbReference type="InterPro" id="IPR020751">
    <property type="entry name" value="aa-tRNA-synth_I_codon-bd_sub2"/>
</dbReference>
<keyword evidence="6 7" id="KW-0030">Aminoacyl-tRNA synthetase</keyword>
<comment type="subcellular location">
    <subcellularLocation>
        <location evidence="7">Cytoplasm</location>
    </subcellularLocation>
</comment>
<dbReference type="InterPro" id="IPR045462">
    <property type="entry name" value="aa-tRNA-synth_I_cd-bd"/>
</dbReference>
<evidence type="ECO:0000256" key="3">
    <source>
        <dbReference type="ARBA" id="ARBA00022741"/>
    </source>
</evidence>
<keyword evidence="4 7" id="KW-0067">ATP-binding</keyword>
<feature type="domain" description="Glutamyl/glutaminyl-tRNA synthetase class Ib catalytic" evidence="8">
    <location>
        <begin position="102"/>
        <end position="280"/>
    </location>
</feature>
<keyword evidence="5 7" id="KW-0648">Protein biosynthesis</keyword>
<dbReference type="GO" id="GO:0006424">
    <property type="term" value="P:glutamyl-tRNA aminoacylation"/>
    <property type="evidence" value="ECO:0007669"/>
    <property type="project" value="UniProtKB-UniRule"/>
</dbReference>
<dbReference type="InterPro" id="IPR049940">
    <property type="entry name" value="GluQ/Sye"/>
</dbReference>
<feature type="domain" description="Aminoacyl-tRNA synthetase class I anticodon-binding" evidence="9">
    <location>
        <begin position="310"/>
        <end position="438"/>
    </location>
</feature>
<dbReference type="InterPro" id="IPR020058">
    <property type="entry name" value="Glu/Gln-tRNA-synth_Ib_cat-dom"/>
</dbReference>
<comment type="caution">
    <text evidence="7">Lacks conserved residue(s) required for the propagation of feature annotation.</text>
</comment>
<keyword evidence="3 7" id="KW-0547">Nucleotide-binding</keyword>
<dbReference type="GO" id="GO:0004818">
    <property type="term" value="F:glutamate-tRNA ligase activity"/>
    <property type="evidence" value="ECO:0007669"/>
    <property type="project" value="UniProtKB-UniRule"/>
</dbReference>
<organism evidence="10 11">
    <name type="scientific">Candidatus Nomurabacteria bacterium RIFCSPHIGHO2_01_FULL_39_10</name>
    <dbReference type="NCBI Taxonomy" id="1801733"/>
    <lineage>
        <taxon>Bacteria</taxon>
        <taxon>Candidatus Nomuraibacteriota</taxon>
    </lineage>
</organism>
<dbReference type="InterPro" id="IPR014729">
    <property type="entry name" value="Rossmann-like_a/b/a_fold"/>
</dbReference>
<evidence type="ECO:0000256" key="6">
    <source>
        <dbReference type="ARBA" id="ARBA00023146"/>
    </source>
</evidence>
<dbReference type="Pfam" id="PF19269">
    <property type="entry name" value="Anticodon_2"/>
    <property type="match status" value="1"/>
</dbReference>
<comment type="function">
    <text evidence="7">Catalyzes the attachment of glutamate to tRNA(Glu) in a two-step reaction: glutamate is first activated by ATP to form Glu-AMP and then transferred to the acceptor end of tRNA(Glu).</text>
</comment>
<evidence type="ECO:0000256" key="5">
    <source>
        <dbReference type="ARBA" id="ARBA00022917"/>
    </source>
</evidence>
<dbReference type="InterPro" id="IPR004527">
    <property type="entry name" value="Glu-tRNA-ligase_bac/mito"/>
</dbReference>
<dbReference type="SUPFAM" id="SSF48163">
    <property type="entry name" value="An anticodon-binding domain of class I aminoacyl-tRNA synthetases"/>
    <property type="match status" value="1"/>
</dbReference>
<comment type="catalytic activity">
    <reaction evidence="7">
        <text>tRNA(Glu) + L-glutamate + ATP = L-glutamyl-tRNA(Glu) + AMP + diphosphate</text>
        <dbReference type="Rhea" id="RHEA:23540"/>
        <dbReference type="Rhea" id="RHEA-COMP:9663"/>
        <dbReference type="Rhea" id="RHEA-COMP:9680"/>
        <dbReference type="ChEBI" id="CHEBI:29985"/>
        <dbReference type="ChEBI" id="CHEBI:30616"/>
        <dbReference type="ChEBI" id="CHEBI:33019"/>
        <dbReference type="ChEBI" id="CHEBI:78442"/>
        <dbReference type="ChEBI" id="CHEBI:78520"/>
        <dbReference type="ChEBI" id="CHEBI:456215"/>
        <dbReference type="EC" id="6.1.1.17"/>
    </reaction>
</comment>
<keyword evidence="7" id="KW-0963">Cytoplasm</keyword>
<evidence type="ECO:0000256" key="7">
    <source>
        <dbReference type="HAMAP-Rule" id="MF_00022"/>
    </source>
</evidence>
<evidence type="ECO:0000259" key="9">
    <source>
        <dbReference type="Pfam" id="PF19269"/>
    </source>
</evidence>
<feature type="short sequence motif" description="'KMSKS' region" evidence="7">
    <location>
        <begin position="210"/>
        <end position="214"/>
    </location>
</feature>
<comment type="caution">
    <text evidence="10">The sequence shown here is derived from an EMBL/GenBank/DDBJ whole genome shotgun (WGS) entry which is preliminary data.</text>
</comment>
<dbReference type="Gene3D" id="3.40.50.620">
    <property type="entry name" value="HUPs"/>
    <property type="match status" value="2"/>
</dbReference>
<dbReference type="CDD" id="cd00808">
    <property type="entry name" value="GluRS_core"/>
    <property type="match status" value="1"/>
</dbReference>
<feature type="short sequence motif" description="'HIGH' region" evidence="7">
    <location>
        <begin position="12"/>
        <end position="22"/>
    </location>
</feature>
<keyword evidence="2 7" id="KW-0436">Ligase</keyword>
<dbReference type="GO" id="GO:0008270">
    <property type="term" value="F:zinc ion binding"/>
    <property type="evidence" value="ECO:0007669"/>
    <property type="project" value="InterPro"/>
</dbReference>
<dbReference type="PROSITE" id="PS00178">
    <property type="entry name" value="AA_TRNA_LIGASE_I"/>
    <property type="match status" value="1"/>
</dbReference>
<gene>
    <name evidence="7" type="primary">gltX</name>
    <name evidence="10" type="ORF">A2642_04195</name>
</gene>
<dbReference type="EMBL" id="MFTJ01000048">
    <property type="protein sequence ID" value="OGI64542.1"/>
    <property type="molecule type" value="Genomic_DNA"/>
</dbReference>